<organism evidence="8 9">
    <name type="scientific">Sinocyclocheilus anshuiensis</name>
    <dbReference type="NCBI Taxonomy" id="1608454"/>
    <lineage>
        <taxon>Eukaryota</taxon>
        <taxon>Metazoa</taxon>
        <taxon>Chordata</taxon>
        <taxon>Craniata</taxon>
        <taxon>Vertebrata</taxon>
        <taxon>Euteleostomi</taxon>
        <taxon>Actinopterygii</taxon>
        <taxon>Neopterygii</taxon>
        <taxon>Teleostei</taxon>
        <taxon>Ostariophysi</taxon>
        <taxon>Cypriniformes</taxon>
        <taxon>Cyprinidae</taxon>
        <taxon>Cyprininae</taxon>
        <taxon>Sinocyclocheilus</taxon>
    </lineage>
</organism>
<dbReference type="InterPro" id="IPR037721">
    <property type="entry name" value="Ferlin"/>
</dbReference>
<evidence type="ECO:0000256" key="2">
    <source>
        <dbReference type="ARBA" id="ARBA00022692"/>
    </source>
</evidence>
<feature type="domain" description="C2" evidence="7">
    <location>
        <begin position="301"/>
        <end position="426"/>
    </location>
</feature>
<feature type="domain" description="C2" evidence="7">
    <location>
        <begin position="594"/>
        <end position="713"/>
    </location>
</feature>
<keyword evidence="4 6" id="KW-1133">Transmembrane helix</keyword>
<dbReference type="CDD" id="cd04037">
    <property type="entry name" value="C2E_Ferlin"/>
    <property type="match status" value="1"/>
</dbReference>
<feature type="domain" description="C2" evidence="7">
    <location>
        <begin position="138"/>
        <end position="263"/>
    </location>
</feature>
<dbReference type="CDD" id="cd04017">
    <property type="entry name" value="C2D_Ferlin"/>
    <property type="match status" value="1"/>
</dbReference>
<dbReference type="GO" id="GO:0016020">
    <property type="term" value="C:membrane"/>
    <property type="evidence" value="ECO:0007669"/>
    <property type="project" value="UniProtKB-SubCell"/>
</dbReference>
<sequence length="1053" mass="118962">GSNLTLLDKKRLTLCKQELVGLFCSPSLLIFIFISCLSQPQHTLPDVFVCLVSNNKRLACARIPARHLLFSQSPEQRGRDCGKIKTLFLKPPGKRGPGWTVQAKLDVYLWLGTSRDSSHMLDNLPSGFELEGISSEGRTGPPPDYLLYTGKTHLFQLRAHMYQARGLIAADNTGLSDPFAWVSFLSSSQSTGIIKQTLTPTWNQLILINNVCLCGGLYEIVQEPPLVVIEVYDDDAVGIEYLGSTVAVPVVRLSDERYSPPQLQYSPLFCGSLSGGDILGAFELIQISKSGEHTLPDLDEPDGGVIPVPSYIRPVLCKYRIEVLFWGLRELKKVQLLSVDRPQVFIKCAGGGVNSSVIQSYKKNPNFTILVDAFDVELPEDEHLLPPLTITVVDWRAFGRSTLVGSHMINNLALFKHIPSPIQQPQPEPRNIAGTTRRSYSPSNKITYVQTEAYKHMHTLPIYYDYKTLHQCQVSKKSKRRSTKRKKRTTADESADNVIDWWTKYYASMEKIQVVSFQTSLLAGVGLICLVYDKELEAEFGPFDDWVKTFELYRGKANEEEGSADERFVGKFKGRFCLYKLPETDDEEEDGYLDSGQFKINQGIPPNTAVDVLIRVYIVAAFSLHPADPDGKADPYIVLKLGKTDIKDRDNYIPKQLNPVFGRSFEFQATFPKESLLTILIYDYDTVGGDDLIGETQIDLENRFYSRHRATCGLPTEYAIEGYNAWRDCIKPTELLIKLCKENRLDNPHFSPGRITIGSKVFTGKTVFADEDQMVESYEHLALKVLQRWPEMPNGGCKLVPEHIETRALYLKDKPGIDQGHLQMWVDIFPMDMPHPGPPVDISPRKPKGYELRIIIWNTEDVILEDTNFITGQQSSDIYQKNKIIPKKLGSKYLMLILHEGHVYVSVGSVELDLHGFPRGAKSAKVCKMEMLTETMENISIFQQKRSKGWWPFIKAGELTGKVEAEFHLVTAEEAEKNPVGRARKEPEPLEKPNRPDTSFSWFMNPFKCFFHLIWGNYKKYIIAGLVLLIVTLFLVLIFYTLPGAISSKIVNG</sequence>
<dbReference type="PROSITE" id="PS50004">
    <property type="entry name" value="C2"/>
    <property type="match status" value="3"/>
</dbReference>
<dbReference type="Pfam" id="PF16165">
    <property type="entry name" value="Ferlin_C"/>
    <property type="match status" value="1"/>
</dbReference>
<dbReference type="Pfam" id="PF08150">
    <property type="entry name" value="FerB"/>
    <property type="match status" value="1"/>
</dbReference>
<dbReference type="Pfam" id="PF22901">
    <property type="entry name" value="dsrm_Ferlin"/>
    <property type="match status" value="1"/>
</dbReference>
<accession>A0A671KXP6</accession>
<protein>
    <submittedName>
        <fullName evidence="8">Fer-1 like family member 6</fullName>
    </submittedName>
</protein>
<dbReference type="InterPro" id="IPR035892">
    <property type="entry name" value="C2_domain_sf"/>
</dbReference>
<comment type="subcellular location">
    <subcellularLocation>
        <location evidence="1">Membrane</location>
        <topology evidence="1">Single-pass membrane protein</topology>
    </subcellularLocation>
</comment>
<evidence type="ECO:0000256" key="4">
    <source>
        <dbReference type="ARBA" id="ARBA00022989"/>
    </source>
</evidence>
<dbReference type="GO" id="GO:0007009">
    <property type="term" value="P:plasma membrane organization"/>
    <property type="evidence" value="ECO:0007669"/>
    <property type="project" value="TreeGrafter"/>
</dbReference>
<dbReference type="InterPro" id="IPR037724">
    <property type="entry name" value="C2E_Ferlin"/>
</dbReference>
<dbReference type="SMART" id="SM01201">
    <property type="entry name" value="FerB"/>
    <property type="match status" value="1"/>
</dbReference>
<dbReference type="Pfam" id="PF00168">
    <property type="entry name" value="C2"/>
    <property type="match status" value="2"/>
</dbReference>
<reference evidence="8" key="1">
    <citation type="submission" date="2025-08" db="UniProtKB">
        <authorList>
            <consortium name="Ensembl"/>
        </authorList>
    </citation>
    <scope>IDENTIFICATION</scope>
</reference>
<keyword evidence="3" id="KW-0677">Repeat</keyword>
<dbReference type="InterPro" id="IPR000008">
    <property type="entry name" value="C2_dom"/>
</dbReference>
<dbReference type="InterPro" id="IPR012561">
    <property type="entry name" value="Ferlin_B-domain"/>
</dbReference>
<evidence type="ECO:0000256" key="3">
    <source>
        <dbReference type="ARBA" id="ARBA00022737"/>
    </source>
</evidence>
<dbReference type="Proteomes" id="UP000472260">
    <property type="component" value="Unassembled WGS sequence"/>
</dbReference>
<dbReference type="InterPro" id="IPR037723">
    <property type="entry name" value="C2D_Ferlin"/>
</dbReference>
<evidence type="ECO:0000256" key="5">
    <source>
        <dbReference type="ARBA" id="ARBA00023136"/>
    </source>
</evidence>
<dbReference type="PRINTS" id="PR00360">
    <property type="entry name" value="C2DOMAIN"/>
</dbReference>
<keyword evidence="9" id="KW-1185">Reference proteome</keyword>
<evidence type="ECO:0000256" key="1">
    <source>
        <dbReference type="ARBA" id="ARBA00004167"/>
    </source>
</evidence>
<evidence type="ECO:0000259" key="7">
    <source>
        <dbReference type="PROSITE" id="PS50004"/>
    </source>
</evidence>
<proteinExistence type="predicted"/>
<dbReference type="Ensembl" id="ENSSANT00000012299.1">
    <property type="protein sequence ID" value="ENSSANP00000011485.1"/>
    <property type="gene ID" value="ENSSANG00000006219.1"/>
</dbReference>
<keyword evidence="5 6" id="KW-0472">Membrane</keyword>
<evidence type="ECO:0000256" key="6">
    <source>
        <dbReference type="SAM" id="Phobius"/>
    </source>
</evidence>
<keyword evidence="2 6" id="KW-0812">Transmembrane</keyword>
<evidence type="ECO:0000313" key="9">
    <source>
        <dbReference type="Proteomes" id="UP000472260"/>
    </source>
</evidence>
<evidence type="ECO:0000313" key="8">
    <source>
        <dbReference type="Ensembl" id="ENSSANP00000011485.1"/>
    </source>
</evidence>
<reference evidence="8" key="2">
    <citation type="submission" date="2025-09" db="UniProtKB">
        <authorList>
            <consortium name="Ensembl"/>
        </authorList>
    </citation>
    <scope>IDENTIFICATION</scope>
</reference>
<dbReference type="InterPro" id="IPR055072">
    <property type="entry name" value="Ferlin_DSRM"/>
</dbReference>
<dbReference type="FunFam" id="2.60.40.150:FF:000054">
    <property type="entry name" value="otoferlin isoform X2"/>
    <property type="match status" value="1"/>
</dbReference>
<dbReference type="InterPro" id="IPR032362">
    <property type="entry name" value="Ferlin_C"/>
</dbReference>
<feature type="transmembrane region" description="Helical" evidence="6">
    <location>
        <begin position="1021"/>
        <end position="1042"/>
    </location>
</feature>
<dbReference type="PANTHER" id="PTHR12546">
    <property type="entry name" value="FER-1-LIKE"/>
    <property type="match status" value="1"/>
</dbReference>
<dbReference type="AlphaFoldDB" id="A0A671KXP6"/>
<dbReference type="Gene3D" id="2.60.40.150">
    <property type="entry name" value="C2 domain"/>
    <property type="match status" value="2"/>
</dbReference>
<dbReference type="SUPFAM" id="SSF49562">
    <property type="entry name" value="C2 domain (Calcium/lipid-binding domain, CaLB)"/>
    <property type="match status" value="3"/>
</dbReference>
<name>A0A671KXP6_9TELE</name>
<dbReference type="SMART" id="SM00239">
    <property type="entry name" value="C2"/>
    <property type="match status" value="2"/>
</dbReference>
<dbReference type="PANTHER" id="PTHR12546:SF37">
    <property type="entry name" value="FER-1-LIKE 6 (C. ELEGANS)"/>
    <property type="match status" value="1"/>
</dbReference>